<evidence type="ECO:0000256" key="1">
    <source>
        <dbReference type="SAM" id="SignalP"/>
    </source>
</evidence>
<protein>
    <recommendedName>
        <fullName evidence="2">ABC-type transport auxiliary lipoprotein component domain-containing protein</fullName>
    </recommendedName>
</protein>
<comment type="caution">
    <text evidence="3">The sequence shown here is derived from an EMBL/GenBank/DDBJ whole genome shotgun (WGS) entry which is preliminary data.</text>
</comment>
<name>A0A510X5I6_9GAMM</name>
<reference evidence="3 4" key="1">
    <citation type="submission" date="2019-07" db="EMBL/GenBank/DDBJ databases">
        <title>Whole genome shotgun sequence of Halomonas pacifica NBRC 102220.</title>
        <authorList>
            <person name="Hosoyama A."/>
            <person name="Uohara A."/>
            <person name="Ohji S."/>
            <person name="Ichikawa N."/>
        </authorList>
    </citation>
    <scope>NUCLEOTIDE SEQUENCE [LARGE SCALE GENOMIC DNA]</scope>
    <source>
        <strain evidence="3 4">NBRC 102220</strain>
    </source>
</reference>
<evidence type="ECO:0000313" key="3">
    <source>
        <dbReference type="EMBL" id="GEK46692.1"/>
    </source>
</evidence>
<evidence type="ECO:0000259" key="2">
    <source>
        <dbReference type="Pfam" id="PF03886"/>
    </source>
</evidence>
<dbReference type="InterPro" id="IPR005586">
    <property type="entry name" value="ABC_trans_aux"/>
</dbReference>
<dbReference type="AlphaFoldDB" id="A0A510X5I6"/>
<organism evidence="3 4">
    <name type="scientific">Bisbaumannia pacifica</name>
    <dbReference type="NCBI Taxonomy" id="77098"/>
    <lineage>
        <taxon>Bacteria</taxon>
        <taxon>Pseudomonadati</taxon>
        <taxon>Pseudomonadota</taxon>
        <taxon>Gammaproteobacteria</taxon>
        <taxon>Oceanospirillales</taxon>
        <taxon>Halomonadaceae</taxon>
        <taxon>Bisbaumannia</taxon>
    </lineage>
</organism>
<keyword evidence="1" id="KW-0732">Signal</keyword>
<keyword evidence="4" id="KW-1185">Reference proteome</keyword>
<evidence type="ECO:0000313" key="4">
    <source>
        <dbReference type="Proteomes" id="UP000321275"/>
    </source>
</evidence>
<dbReference type="PROSITE" id="PS51257">
    <property type="entry name" value="PROKAR_LIPOPROTEIN"/>
    <property type="match status" value="1"/>
</dbReference>
<dbReference type="EMBL" id="BJUK01000008">
    <property type="protein sequence ID" value="GEK46692.1"/>
    <property type="molecule type" value="Genomic_DNA"/>
</dbReference>
<proteinExistence type="predicted"/>
<dbReference type="OrthoDB" id="9813017at2"/>
<gene>
    <name evidence="3" type="ORF">HPA02_09750</name>
</gene>
<feature type="signal peptide" evidence="1">
    <location>
        <begin position="1"/>
        <end position="22"/>
    </location>
</feature>
<feature type="chain" id="PRO_5021812896" description="ABC-type transport auxiliary lipoprotein component domain-containing protein" evidence="1">
    <location>
        <begin position="23"/>
        <end position="191"/>
    </location>
</feature>
<dbReference type="SUPFAM" id="SSF159594">
    <property type="entry name" value="XCC0632-like"/>
    <property type="match status" value="1"/>
</dbReference>
<feature type="domain" description="ABC-type transport auxiliary lipoprotein component" evidence="2">
    <location>
        <begin position="36"/>
        <end position="176"/>
    </location>
</feature>
<dbReference type="Pfam" id="PF03886">
    <property type="entry name" value="ABC_trans_aux"/>
    <property type="match status" value="1"/>
</dbReference>
<dbReference type="Proteomes" id="UP000321275">
    <property type="component" value="Unassembled WGS sequence"/>
</dbReference>
<accession>A0A510X5I6</accession>
<sequence length="191" mass="21168">MRMSRLLPVLLCGLLLAGCAGAVSREAPTPLRLEPVAAPATYAEKLARLSVESPRIGAAVDPHDLLYSEEDFLRRPYARVRWGAPLGQQLGDLVVEQLTRSGLVGAIQQGGDPRLEIEVVEWLHDYRGEAPMARIALRSSLYRDERVVAQWRWSDRTVFTPAGPLPGLAAQQRLLETWLAELLAWLDGLPE</sequence>
<dbReference type="Gene3D" id="3.40.50.10610">
    <property type="entry name" value="ABC-type transport auxiliary lipoprotein component"/>
    <property type="match status" value="1"/>
</dbReference>